<dbReference type="KEGG" id="nve:5511455"/>
<keyword evidence="5 7" id="KW-1133">Transmembrane helix</keyword>
<comment type="caution">
    <text evidence="7">Lacks conserved residue(s) required for the propagation of feature annotation.</text>
</comment>
<keyword evidence="6 7" id="KW-0472">Membrane</keyword>
<dbReference type="InterPro" id="IPR003492">
    <property type="entry name" value="Battenin_disease_Cln3"/>
</dbReference>
<proteinExistence type="inferred from homology"/>
<evidence type="ECO:0000256" key="5">
    <source>
        <dbReference type="ARBA" id="ARBA00022989"/>
    </source>
</evidence>
<evidence type="ECO:0000256" key="4">
    <source>
        <dbReference type="ARBA" id="ARBA00022692"/>
    </source>
</evidence>
<dbReference type="PANTHER" id="PTHR10981">
    <property type="entry name" value="BATTENIN"/>
    <property type="match status" value="1"/>
</dbReference>
<name>A7S949_NEMVE</name>
<evidence type="ECO:0000256" key="2">
    <source>
        <dbReference type="ARBA" id="ARBA00007467"/>
    </source>
</evidence>
<dbReference type="PRINTS" id="PR01315">
    <property type="entry name" value="BATTENIN"/>
</dbReference>
<dbReference type="SUPFAM" id="SSF103473">
    <property type="entry name" value="MFS general substrate transporter"/>
    <property type="match status" value="1"/>
</dbReference>
<dbReference type="GO" id="GO:0051453">
    <property type="term" value="P:regulation of intracellular pH"/>
    <property type="evidence" value="ECO:0000318"/>
    <property type="project" value="GO_Central"/>
</dbReference>
<dbReference type="GO" id="GO:0005773">
    <property type="term" value="C:vacuole"/>
    <property type="evidence" value="ECO:0000318"/>
    <property type="project" value="GO_Central"/>
</dbReference>
<comment type="similarity">
    <text evidence="2 7">Belongs to the battenin family.</text>
</comment>
<dbReference type="HOGENOM" id="CLU_1181446_0_0_1"/>
<keyword evidence="9" id="KW-1185">Reference proteome</keyword>
<feature type="transmembrane region" description="Helical" evidence="7">
    <location>
        <begin position="46"/>
        <end position="70"/>
    </location>
</feature>
<dbReference type="InParanoid" id="A7S949"/>
<evidence type="ECO:0000256" key="7">
    <source>
        <dbReference type="RuleBase" id="RU361113"/>
    </source>
</evidence>
<sequence>MEEDGKDKFHERFINLFGFFMFGFTEYVIFAALLTGSQDILANTQIPTTVTILFADGPFLLLSLVCPYFISTLSPLARITGTVICFIFGILVVALARNMWWKLTGLSVTSVGYFFVEAGLLPLTAFYSEKTVFAFSGGTGFGLVGTVYYTVLTTSACVSPRDTLLSAVWLPLIYPAVFYFMDKKLSPSTDHAPYTPLSHTPYSTSGAPDTTPEESLTGVEKLHIVKSLFVYATLA</sequence>
<accession>A7S949</accession>
<dbReference type="InterPro" id="IPR036259">
    <property type="entry name" value="MFS_trans_sf"/>
</dbReference>
<reference evidence="8 9" key="1">
    <citation type="journal article" date="2007" name="Science">
        <title>Sea anemone genome reveals ancestral eumetazoan gene repertoire and genomic organization.</title>
        <authorList>
            <person name="Putnam N.H."/>
            <person name="Srivastava M."/>
            <person name="Hellsten U."/>
            <person name="Dirks B."/>
            <person name="Chapman J."/>
            <person name="Salamov A."/>
            <person name="Terry A."/>
            <person name="Shapiro H."/>
            <person name="Lindquist E."/>
            <person name="Kapitonov V.V."/>
            <person name="Jurka J."/>
            <person name="Genikhovich G."/>
            <person name="Grigoriev I.V."/>
            <person name="Lucas S.M."/>
            <person name="Steele R.E."/>
            <person name="Finnerty J.R."/>
            <person name="Technau U."/>
            <person name="Martindale M.Q."/>
            <person name="Rokhsar D.S."/>
        </authorList>
    </citation>
    <scope>NUCLEOTIDE SEQUENCE [LARGE SCALE GENOMIC DNA]</scope>
    <source>
        <strain evidence="9">CH2 X CH6</strain>
    </source>
</reference>
<keyword evidence="7" id="KW-0458">Lysosome</keyword>
<dbReference type="EMBL" id="DS469601">
    <property type="protein sequence ID" value="EDO39772.1"/>
    <property type="molecule type" value="Genomic_DNA"/>
</dbReference>
<dbReference type="PANTHER" id="PTHR10981:SF0">
    <property type="entry name" value="BATTENIN"/>
    <property type="match status" value="1"/>
</dbReference>
<evidence type="ECO:0000313" key="8">
    <source>
        <dbReference type="EMBL" id="EDO39772.1"/>
    </source>
</evidence>
<evidence type="ECO:0000256" key="3">
    <source>
        <dbReference type="ARBA" id="ARBA00022448"/>
    </source>
</evidence>
<dbReference type="Pfam" id="PF02487">
    <property type="entry name" value="CLN3"/>
    <property type="match status" value="1"/>
</dbReference>
<evidence type="ECO:0000256" key="6">
    <source>
        <dbReference type="ARBA" id="ARBA00023136"/>
    </source>
</evidence>
<comment type="subcellular location">
    <subcellularLocation>
        <location evidence="1">Endomembrane system</location>
        <topology evidence="1">Multi-pass membrane protein</topology>
    </subcellularLocation>
    <subcellularLocation>
        <location evidence="7">Lysosome membrane</location>
        <topology evidence="7">Multi-pass membrane protein</topology>
    </subcellularLocation>
</comment>
<protein>
    <recommendedName>
        <fullName evidence="7">Battenin</fullName>
    </recommendedName>
</protein>
<dbReference type="GO" id="GO:0012505">
    <property type="term" value="C:endomembrane system"/>
    <property type="evidence" value="ECO:0007669"/>
    <property type="project" value="UniProtKB-SubCell"/>
</dbReference>
<feature type="transmembrane region" description="Helical" evidence="7">
    <location>
        <begin position="163"/>
        <end position="181"/>
    </location>
</feature>
<keyword evidence="3" id="KW-0813">Transport</keyword>
<evidence type="ECO:0000313" key="9">
    <source>
        <dbReference type="Proteomes" id="UP000001593"/>
    </source>
</evidence>
<dbReference type="STRING" id="45351.A7S949"/>
<keyword evidence="4 7" id="KW-0812">Transmembrane</keyword>
<evidence type="ECO:0000256" key="1">
    <source>
        <dbReference type="ARBA" id="ARBA00004127"/>
    </source>
</evidence>
<dbReference type="PhylomeDB" id="A7S949"/>
<dbReference type="GO" id="GO:0005765">
    <property type="term" value="C:lysosomal membrane"/>
    <property type="evidence" value="ECO:0007669"/>
    <property type="project" value="UniProtKB-SubCell"/>
</dbReference>
<feature type="transmembrane region" description="Helical" evidence="7">
    <location>
        <begin position="76"/>
        <end position="96"/>
    </location>
</feature>
<dbReference type="AlphaFoldDB" id="A7S949"/>
<feature type="transmembrane region" description="Helical" evidence="7">
    <location>
        <begin position="132"/>
        <end position="151"/>
    </location>
</feature>
<organism evidence="8 9">
    <name type="scientific">Nematostella vectensis</name>
    <name type="common">Starlet sea anemone</name>
    <dbReference type="NCBI Taxonomy" id="45351"/>
    <lineage>
        <taxon>Eukaryota</taxon>
        <taxon>Metazoa</taxon>
        <taxon>Cnidaria</taxon>
        <taxon>Anthozoa</taxon>
        <taxon>Hexacorallia</taxon>
        <taxon>Actiniaria</taxon>
        <taxon>Edwardsiidae</taxon>
        <taxon>Nematostella</taxon>
    </lineage>
</organism>
<feature type="transmembrane region" description="Helical" evidence="7">
    <location>
        <begin position="12"/>
        <end position="34"/>
    </location>
</feature>
<dbReference type="Proteomes" id="UP000001593">
    <property type="component" value="Unassembled WGS sequence"/>
</dbReference>
<feature type="transmembrane region" description="Helical" evidence="7">
    <location>
        <begin position="103"/>
        <end position="126"/>
    </location>
</feature>
<gene>
    <name evidence="8" type="ORF">NEMVEDRAFT_v1g243693</name>
</gene>